<organism evidence="2 3">
    <name type="scientific">Anabaena lutea FACHB-196</name>
    <dbReference type="NCBI Taxonomy" id="2692881"/>
    <lineage>
        <taxon>Bacteria</taxon>
        <taxon>Bacillati</taxon>
        <taxon>Cyanobacteriota</taxon>
        <taxon>Cyanophyceae</taxon>
        <taxon>Nostocales</taxon>
        <taxon>Nostocaceae</taxon>
        <taxon>Anabaena</taxon>
    </lineage>
</organism>
<dbReference type="PANTHER" id="PTHR36173:SF2">
    <property type="entry name" value="RIBONUCLEASE VAPC16"/>
    <property type="match status" value="1"/>
</dbReference>
<dbReference type="InterPro" id="IPR002716">
    <property type="entry name" value="PIN_dom"/>
</dbReference>
<dbReference type="SUPFAM" id="SSF88723">
    <property type="entry name" value="PIN domain-like"/>
    <property type="match status" value="1"/>
</dbReference>
<evidence type="ECO:0000259" key="1">
    <source>
        <dbReference type="Pfam" id="PF01850"/>
    </source>
</evidence>
<protein>
    <submittedName>
        <fullName evidence="2">Type II toxin-antitoxin system VapC family toxin</fullName>
    </submittedName>
</protein>
<name>A0ABR8FLZ6_9NOST</name>
<gene>
    <name evidence="2" type="ORF">H6G59_18480</name>
</gene>
<proteinExistence type="predicted"/>
<dbReference type="InterPro" id="IPR052919">
    <property type="entry name" value="TA_system_RNase"/>
</dbReference>
<dbReference type="InterPro" id="IPR029060">
    <property type="entry name" value="PIN-like_dom_sf"/>
</dbReference>
<keyword evidence="3" id="KW-1185">Reference proteome</keyword>
<comment type="caution">
    <text evidence="2">The sequence shown here is derived from an EMBL/GenBank/DDBJ whole genome shotgun (WGS) entry which is preliminary data.</text>
</comment>
<dbReference type="CDD" id="cd09872">
    <property type="entry name" value="PIN_Sll0205-like"/>
    <property type="match status" value="1"/>
</dbReference>
<sequence>MKLLLDTHIFLWFVNDDPQLNDRLKDLIEDKNNTIYLSIASLWEMSIKHNLGKLKFESSYQEFVEAEIIQSCLNVLDIKVNHLYVNTHLPLYHKDPFDRLIIAQSIAENIPLISADAIFSQYPATIIN</sequence>
<accession>A0ABR8FLZ6</accession>
<feature type="domain" description="PIN" evidence="1">
    <location>
        <begin position="4"/>
        <end position="122"/>
    </location>
</feature>
<dbReference type="InterPro" id="IPR041705">
    <property type="entry name" value="PIN_Sll0205"/>
</dbReference>
<evidence type="ECO:0000313" key="2">
    <source>
        <dbReference type="EMBL" id="MBD2569845.1"/>
    </source>
</evidence>
<dbReference type="Proteomes" id="UP000640531">
    <property type="component" value="Unassembled WGS sequence"/>
</dbReference>
<reference evidence="2 3" key="1">
    <citation type="journal article" date="2020" name="ISME J.">
        <title>Comparative genomics reveals insights into cyanobacterial evolution and habitat adaptation.</title>
        <authorList>
            <person name="Chen M.Y."/>
            <person name="Teng W.K."/>
            <person name="Zhao L."/>
            <person name="Hu C.X."/>
            <person name="Zhou Y.K."/>
            <person name="Han B.P."/>
            <person name="Song L.R."/>
            <person name="Shu W.S."/>
        </authorList>
    </citation>
    <scope>NUCLEOTIDE SEQUENCE [LARGE SCALE GENOMIC DNA]</scope>
    <source>
        <strain evidence="2 3">FACHB-196</strain>
    </source>
</reference>
<dbReference type="RefSeq" id="WP_190717014.1">
    <property type="nucleotide sequence ID" value="NZ_JACJST010000018.1"/>
</dbReference>
<dbReference type="PANTHER" id="PTHR36173">
    <property type="entry name" value="RIBONUCLEASE VAPC16-RELATED"/>
    <property type="match status" value="1"/>
</dbReference>
<dbReference type="EMBL" id="JACJST010000018">
    <property type="protein sequence ID" value="MBD2569845.1"/>
    <property type="molecule type" value="Genomic_DNA"/>
</dbReference>
<dbReference type="Pfam" id="PF01850">
    <property type="entry name" value="PIN"/>
    <property type="match status" value="1"/>
</dbReference>
<evidence type="ECO:0000313" key="3">
    <source>
        <dbReference type="Proteomes" id="UP000640531"/>
    </source>
</evidence>
<dbReference type="Gene3D" id="3.40.50.1010">
    <property type="entry name" value="5'-nuclease"/>
    <property type="match status" value="1"/>
</dbReference>